<dbReference type="AlphaFoldDB" id="A0A4Y2L5L3"/>
<evidence type="ECO:0000313" key="3">
    <source>
        <dbReference type="Proteomes" id="UP000499080"/>
    </source>
</evidence>
<reference evidence="2 3" key="1">
    <citation type="journal article" date="2019" name="Sci. Rep.">
        <title>Orb-weaving spider Araneus ventricosus genome elucidates the spidroin gene catalogue.</title>
        <authorList>
            <person name="Kono N."/>
            <person name="Nakamura H."/>
            <person name="Ohtoshi R."/>
            <person name="Moran D.A.P."/>
            <person name="Shinohara A."/>
            <person name="Yoshida Y."/>
            <person name="Fujiwara M."/>
            <person name="Mori M."/>
            <person name="Tomita M."/>
            <person name="Arakawa K."/>
        </authorList>
    </citation>
    <scope>NUCLEOTIDE SEQUENCE [LARGE SCALE GENOMIC DNA]</scope>
</reference>
<comment type="caution">
    <text evidence="2">The sequence shown here is derived from an EMBL/GenBank/DDBJ whole genome shotgun (WGS) entry which is preliminary data.</text>
</comment>
<protein>
    <submittedName>
        <fullName evidence="2">Uncharacterized protein</fullName>
    </submittedName>
</protein>
<name>A0A4Y2L5L3_ARAVE</name>
<keyword evidence="3" id="KW-1185">Reference proteome</keyword>
<accession>A0A4Y2L5L3</accession>
<dbReference type="Proteomes" id="UP000499080">
    <property type="component" value="Unassembled WGS sequence"/>
</dbReference>
<organism evidence="2 3">
    <name type="scientific">Araneus ventricosus</name>
    <name type="common">Orbweaver spider</name>
    <name type="synonym">Epeira ventricosa</name>
    <dbReference type="NCBI Taxonomy" id="182803"/>
    <lineage>
        <taxon>Eukaryota</taxon>
        <taxon>Metazoa</taxon>
        <taxon>Ecdysozoa</taxon>
        <taxon>Arthropoda</taxon>
        <taxon>Chelicerata</taxon>
        <taxon>Arachnida</taxon>
        <taxon>Araneae</taxon>
        <taxon>Araneomorphae</taxon>
        <taxon>Entelegynae</taxon>
        <taxon>Araneoidea</taxon>
        <taxon>Araneidae</taxon>
        <taxon>Araneus</taxon>
    </lineage>
</organism>
<sequence length="84" mass="9234">MQFTNNEPFCLAHQLSSVFAPSNQLDSRTESIGKPRVSINILEPAVLTQLQTKVKRSKAGDGDSKGKQSHLASLKSVRVYSQPH</sequence>
<proteinExistence type="predicted"/>
<feature type="region of interest" description="Disordered" evidence="1">
    <location>
        <begin position="53"/>
        <end position="84"/>
    </location>
</feature>
<evidence type="ECO:0000313" key="2">
    <source>
        <dbReference type="EMBL" id="GBN09908.1"/>
    </source>
</evidence>
<dbReference type="EMBL" id="BGPR01005406">
    <property type="protein sequence ID" value="GBN09908.1"/>
    <property type="molecule type" value="Genomic_DNA"/>
</dbReference>
<evidence type="ECO:0000256" key="1">
    <source>
        <dbReference type="SAM" id="MobiDB-lite"/>
    </source>
</evidence>
<gene>
    <name evidence="2" type="ORF">AVEN_79486_1</name>
</gene>